<evidence type="ECO:0000313" key="3">
    <source>
        <dbReference type="Proteomes" id="UP001381693"/>
    </source>
</evidence>
<evidence type="ECO:0000313" key="2">
    <source>
        <dbReference type="EMBL" id="KAK7070042.1"/>
    </source>
</evidence>
<dbReference type="InterPro" id="IPR015943">
    <property type="entry name" value="WD40/YVTN_repeat-like_dom_sf"/>
</dbReference>
<dbReference type="InterPro" id="IPR045139">
    <property type="entry name" value="Aladin"/>
</dbReference>
<evidence type="ECO:0000259" key="1">
    <source>
        <dbReference type="Pfam" id="PF25460"/>
    </source>
</evidence>
<dbReference type="Gene3D" id="2.130.10.10">
    <property type="entry name" value="YVTN repeat-like/Quinoprotein amine dehydrogenase"/>
    <property type="match status" value="1"/>
</dbReference>
<dbReference type="AlphaFoldDB" id="A0AAN9A570"/>
<dbReference type="PANTHER" id="PTHR14494">
    <property type="entry name" value="ALADIN/ADRACALIN/AAAS"/>
    <property type="match status" value="1"/>
</dbReference>
<comment type="caution">
    <text evidence="2">The sequence shown here is derived from an EMBL/GenBank/DDBJ whole genome shotgun (WGS) entry which is preliminary data.</text>
</comment>
<keyword evidence="3" id="KW-1185">Reference proteome</keyword>
<protein>
    <recommendedName>
        <fullName evidence="1">Aladin seven-bladed propeller domain-containing protein</fullName>
    </recommendedName>
</protein>
<accession>A0AAN9A570</accession>
<feature type="domain" description="Aladin seven-bladed propeller" evidence="1">
    <location>
        <begin position="148"/>
        <end position="469"/>
    </location>
</feature>
<sequence length="529" mass="57508">MISLEHLIPPPSCGSVTSHENDGRLYSCQPSEAIAVAKNWLGQQYINVTVGQEPVRTAHSKQEARDAFSAHKETALQRIMYAYYEEGWEAALKELADCKEEGGILDAAANIAICFLKFFQVFYKLQQLLPSPKRSLCSASSLLAHGSGGSVVSVTWHPHTTTLAAVFCDDTVRVFSATYTITPLLKHRLQKSVAQIAWMPYSASQLAVGCEGGILLWTLDPVNVVTRPSGSCVMLLAHPSTTPVSGLSWHPKGNLLACVGDSNSVLLVWDVGREASIIVHSGMRDSISIIMWSPDGSRVFVAYTSKTMRVFETHKWTYEQWNLDSPIQSAVWSSKGNLLLFVTQEEPLIFSISFIQGEGVGGAQVASQVADLSKKEISVGADESVLVGGPVRQLAWDPRSERLAVIFRDTEFIVLLHTNTQPSLDLAPGGFIRGEPGHIPVTVGFRQNLSTGAVLSVVWSNGQIQHVPMRYASREIIDSSLNITSSVMSIKPLVNPNLSFSSTPVKPSLSYRASSPTSPITAALFTSPQ</sequence>
<dbReference type="Proteomes" id="UP001381693">
    <property type="component" value="Unassembled WGS sequence"/>
</dbReference>
<reference evidence="2 3" key="1">
    <citation type="submission" date="2023-11" db="EMBL/GenBank/DDBJ databases">
        <title>Halocaridina rubra genome assembly.</title>
        <authorList>
            <person name="Smith C."/>
        </authorList>
    </citation>
    <scope>NUCLEOTIDE SEQUENCE [LARGE SCALE GENOMIC DNA]</scope>
    <source>
        <strain evidence="2">EP-1</strain>
        <tissue evidence="2">Whole</tissue>
    </source>
</reference>
<dbReference type="SUPFAM" id="SSF50978">
    <property type="entry name" value="WD40 repeat-like"/>
    <property type="match status" value="1"/>
</dbReference>
<dbReference type="GO" id="GO:0005643">
    <property type="term" value="C:nuclear pore"/>
    <property type="evidence" value="ECO:0007669"/>
    <property type="project" value="TreeGrafter"/>
</dbReference>
<dbReference type="PANTHER" id="PTHR14494:SF0">
    <property type="entry name" value="ALADIN"/>
    <property type="match status" value="1"/>
</dbReference>
<dbReference type="GO" id="GO:0006913">
    <property type="term" value="P:nucleocytoplasmic transport"/>
    <property type="evidence" value="ECO:0007669"/>
    <property type="project" value="TreeGrafter"/>
</dbReference>
<organism evidence="2 3">
    <name type="scientific">Halocaridina rubra</name>
    <name type="common">Hawaiian red shrimp</name>
    <dbReference type="NCBI Taxonomy" id="373956"/>
    <lineage>
        <taxon>Eukaryota</taxon>
        <taxon>Metazoa</taxon>
        <taxon>Ecdysozoa</taxon>
        <taxon>Arthropoda</taxon>
        <taxon>Crustacea</taxon>
        <taxon>Multicrustacea</taxon>
        <taxon>Malacostraca</taxon>
        <taxon>Eumalacostraca</taxon>
        <taxon>Eucarida</taxon>
        <taxon>Decapoda</taxon>
        <taxon>Pleocyemata</taxon>
        <taxon>Caridea</taxon>
        <taxon>Atyoidea</taxon>
        <taxon>Atyidae</taxon>
        <taxon>Halocaridina</taxon>
    </lineage>
</organism>
<proteinExistence type="predicted"/>
<dbReference type="Pfam" id="PF25460">
    <property type="entry name" value="Beta-prop_Aladin"/>
    <property type="match status" value="1"/>
</dbReference>
<name>A0AAN9A570_HALRR</name>
<dbReference type="EMBL" id="JAXCGZ010015582">
    <property type="protein sequence ID" value="KAK7070042.1"/>
    <property type="molecule type" value="Genomic_DNA"/>
</dbReference>
<dbReference type="SMART" id="SM00320">
    <property type="entry name" value="WD40"/>
    <property type="match status" value="4"/>
</dbReference>
<dbReference type="InterPro" id="IPR036322">
    <property type="entry name" value="WD40_repeat_dom_sf"/>
</dbReference>
<dbReference type="InterPro" id="IPR001680">
    <property type="entry name" value="WD40_rpt"/>
</dbReference>
<gene>
    <name evidence="2" type="ORF">SK128_027754</name>
</gene>
<dbReference type="InterPro" id="IPR057403">
    <property type="entry name" value="Beta-prop_Aladin"/>
</dbReference>